<name>S0FAF5_9BACT</name>
<proteinExistence type="predicted"/>
<organism evidence="1 2">
    <name type="scientific">Phocaeicola coprophilus DSM 18228 = JCM 13818</name>
    <dbReference type="NCBI Taxonomy" id="547042"/>
    <lineage>
        <taxon>Bacteria</taxon>
        <taxon>Pseudomonadati</taxon>
        <taxon>Bacteroidota</taxon>
        <taxon>Bacteroidia</taxon>
        <taxon>Bacteroidales</taxon>
        <taxon>Bacteroidaceae</taxon>
        <taxon>Phocaeicola</taxon>
    </lineage>
</organism>
<dbReference type="STRING" id="547042.BACCOPRO_02263"/>
<comment type="caution">
    <text evidence="1">The sequence shown here is derived from an EMBL/GenBank/DDBJ whole genome shotgun (WGS) entry which is preliminary data.</text>
</comment>
<protein>
    <submittedName>
        <fullName evidence="1">Uncharacterized protein</fullName>
    </submittedName>
</protein>
<sequence length="41" mass="4763">MKTGCSETASLKICFVAFEFREISVLRKKLKSFLIHQSTRQ</sequence>
<dbReference type="AlphaFoldDB" id="S0FAF5"/>
<gene>
    <name evidence="1" type="ORF">BACCOPRO_02263</name>
</gene>
<dbReference type="Proteomes" id="UP000014073">
    <property type="component" value="Unassembled WGS sequence"/>
</dbReference>
<dbReference type="HOGENOM" id="CLU_3265539_0_0_10"/>
<evidence type="ECO:0000313" key="1">
    <source>
        <dbReference type="EMBL" id="EEF76757.1"/>
    </source>
</evidence>
<reference evidence="1 2" key="1">
    <citation type="submission" date="2008-12" db="EMBL/GenBank/DDBJ databases">
        <authorList>
            <person name="Fulton L."/>
            <person name="Clifton S."/>
            <person name="Fulton B."/>
            <person name="Xu J."/>
            <person name="Minx P."/>
            <person name="Pepin K.H."/>
            <person name="Johnson M."/>
            <person name="Bhonagiri V."/>
            <person name="Nash W.E."/>
            <person name="Mardis E.R."/>
            <person name="Wilson R.K."/>
        </authorList>
    </citation>
    <scope>NUCLEOTIDE SEQUENCE [LARGE SCALE GENOMIC DNA]</scope>
    <source>
        <strain evidence="1 2">DSM 18228</strain>
    </source>
</reference>
<keyword evidence="2" id="KW-1185">Reference proteome</keyword>
<accession>S0FAF5</accession>
<dbReference type="EMBL" id="ACBW01000152">
    <property type="protein sequence ID" value="EEF76757.1"/>
    <property type="molecule type" value="Genomic_DNA"/>
</dbReference>
<evidence type="ECO:0000313" key="2">
    <source>
        <dbReference type="Proteomes" id="UP000014073"/>
    </source>
</evidence>